<dbReference type="InterPro" id="IPR016166">
    <property type="entry name" value="FAD-bd_PCMH"/>
</dbReference>
<dbReference type="AlphaFoldDB" id="A0A4P7NRQ6"/>
<proteinExistence type="inferred from homology"/>
<sequence length="506" mass="54227">MFNLPKAVAASLLLLHGARADICSTLPISSPDIEIVKPFTAKWSGEQLEYWSTGCGKLHPSCILYPKNAQEVAAIVEALGETNETFAIKSGGHNPNLYFASIDGGPLISTGSLNQVELDTATETAKLGPGNRWDEVANKLDGSGYSIVGGRLGNVGVGGYMLGGGLSFMSTEYGWAANSVESFELVLANATIINVTRDSHPSLFKSLKGGGNAYGIVTSFTVKAYKQGTVWGGNYFFNATPATDAALLEAVADFAMHYPDPKAGIILTAERTGLGAVDFWTMFLYYNGEQPPAGVFDRFKAIKPWSDTTKTRTYAELVGFNNWAVLKGSVYTIGTETIPMPSLGAANSSTVAASTLQDVHRNWRDVGTPALLKVGGLIASTAYQPVPRSMAAVARAKGGDLLDLADDADLIVMEYNYSWLLEGAERRVVDQALQDTYNGVRERVVAGQAAGELPPDAYLPLFANDAYFRQDYFGRLRPESREMAAAARQAVDPEGFFASRTGGLKM</sequence>
<keyword evidence="2" id="KW-0285">Flavoprotein</keyword>
<dbReference type="InterPro" id="IPR006094">
    <property type="entry name" value="Oxid_FAD_bind_N"/>
</dbReference>
<keyword evidence="4" id="KW-0560">Oxidoreductase</keyword>
<protein>
    <submittedName>
        <fullName evidence="5">Uncharacterized protein</fullName>
    </submittedName>
</protein>
<dbReference type="Gene3D" id="3.30.465.10">
    <property type="match status" value="1"/>
</dbReference>
<evidence type="ECO:0000256" key="2">
    <source>
        <dbReference type="ARBA" id="ARBA00022630"/>
    </source>
</evidence>
<dbReference type="PANTHER" id="PTHR42973:SF13">
    <property type="entry name" value="FAD-BINDING PCMH-TYPE DOMAIN-CONTAINING PROTEIN"/>
    <property type="match status" value="1"/>
</dbReference>
<comment type="similarity">
    <text evidence="1">Belongs to the oxygen-dependent FAD-linked oxidoreductase family.</text>
</comment>
<evidence type="ECO:0000313" key="6">
    <source>
        <dbReference type="Proteomes" id="UP000294847"/>
    </source>
</evidence>
<dbReference type="SUPFAM" id="SSF56176">
    <property type="entry name" value="FAD-binding/transporter-associated domain-like"/>
    <property type="match status" value="1"/>
</dbReference>
<evidence type="ECO:0000256" key="3">
    <source>
        <dbReference type="ARBA" id="ARBA00022827"/>
    </source>
</evidence>
<dbReference type="PANTHER" id="PTHR42973">
    <property type="entry name" value="BINDING OXIDOREDUCTASE, PUTATIVE (AFU_ORTHOLOGUE AFUA_1G17690)-RELATED"/>
    <property type="match status" value="1"/>
</dbReference>
<dbReference type="InterPro" id="IPR016169">
    <property type="entry name" value="FAD-bd_PCMH_sub2"/>
</dbReference>
<keyword evidence="3" id="KW-0274">FAD</keyword>
<evidence type="ECO:0000256" key="4">
    <source>
        <dbReference type="ARBA" id="ARBA00023002"/>
    </source>
</evidence>
<dbReference type="EMBL" id="CP034209">
    <property type="protein sequence ID" value="QBZ65105.1"/>
    <property type="molecule type" value="Genomic_DNA"/>
</dbReference>
<evidence type="ECO:0000256" key="1">
    <source>
        <dbReference type="ARBA" id="ARBA00005466"/>
    </source>
</evidence>
<dbReference type="GO" id="GO:0071949">
    <property type="term" value="F:FAD binding"/>
    <property type="evidence" value="ECO:0007669"/>
    <property type="project" value="InterPro"/>
</dbReference>
<organism evidence="5 6">
    <name type="scientific">Pyricularia oryzae</name>
    <name type="common">Rice blast fungus</name>
    <name type="synonym">Magnaporthe oryzae</name>
    <dbReference type="NCBI Taxonomy" id="318829"/>
    <lineage>
        <taxon>Eukaryota</taxon>
        <taxon>Fungi</taxon>
        <taxon>Dikarya</taxon>
        <taxon>Ascomycota</taxon>
        <taxon>Pezizomycotina</taxon>
        <taxon>Sordariomycetes</taxon>
        <taxon>Sordariomycetidae</taxon>
        <taxon>Magnaporthales</taxon>
        <taxon>Pyriculariaceae</taxon>
        <taxon>Pyricularia</taxon>
    </lineage>
</organism>
<dbReference type="InterPro" id="IPR036318">
    <property type="entry name" value="FAD-bd_PCMH-like_sf"/>
</dbReference>
<gene>
    <name evidence="5" type="ORF">PoMZ_06809</name>
</gene>
<dbReference type="PROSITE" id="PS51387">
    <property type="entry name" value="FAD_PCMH"/>
    <property type="match status" value="1"/>
</dbReference>
<reference evidence="5 6" key="1">
    <citation type="journal article" date="2019" name="Mol. Biol. Evol.">
        <title>Blast fungal genomes show frequent chromosomal changes, gene gains and losses, and effector gene turnover.</title>
        <authorList>
            <person name="Gomez Luciano L.B."/>
            <person name="Jason Tsai I."/>
            <person name="Chuma I."/>
            <person name="Tosa Y."/>
            <person name="Chen Y.H."/>
            <person name="Li J.Y."/>
            <person name="Li M.Y."/>
            <person name="Jade Lu M.Y."/>
            <person name="Nakayashiki H."/>
            <person name="Li W.H."/>
        </authorList>
    </citation>
    <scope>NUCLEOTIDE SEQUENCE [LARGE SCALE GENOMIC DNA]</scope>
    <source>
        <strain evidence="5">MZ5-1-6</strain>
    </source>
</reference>
<dbReference type="Pfam" id="PF01565">
    <property type="entry name" value="FAD_binding_4"/>
    <property type="match status" value="1"/>
</dbReference>
<name>A0A4P7NRQ6_PYROR</name>
<dbReference type="GO" id="GO:0016491">
    <property type="term" value="F:oxidoreductase activity"/>
    <property type="evidence" value="ECO:0007669"/>
    <property type="project" value="UniProtKB-KW"/>
</dbReference>
<dbReference type="Proteomes" id="UP000294847">
    <property type="component" value="Chromosome 6"/>
</dbReference>
<evidence type="ECO:0000313" key="5">
    <source>
        <dbReference type="EMBL" id="QBZ65105.1"/>
    </source>
</evidence>
<accession>A0A4P7NRQ6</accession>
<dbReference type="InterPro" id="IPR050416">
    <property type="entry name" value="FAD-linked_Oxidoreductase"/>
</dbReference>